<accession>A0ABR4FR66</accession>
<feature type="compositionally biased region" description="Low complexity" evidence="1">
    <location>
        <begin position="694"/>
        <end position="714"/>
    </location>
</feature>
<keyword evidence="4" id="KW-1185">Reference proteome</keyword>
<feature type="region of interest" description="Disordered" evidence="1">
    <location>
        <begin position="667"/>
        <end position="715"/>
    </location>
</feature>
<keyword evidence="2" id="KW-1133">Transmembrane helix</keyword>
<gene>
    <name evidence="3" type="ORF">BJX66DRAFT_314234</name>
</gene>
<feature type="region of interest" description="Disordered" evidence="1">
    <location>
        <begin position="249"/>
        <end position="270"/>
    </location>
</feature>
<keyword evidence="2" id="KW-0812">Transmembrane</keyword>
<feature type="region of interest" description="Disordered" evidence="1">
    <location>
        <begin position="348"/>
        <end position="372"/>
    </location>
</feature>
<sequence length="726" mass="78707">MGNSSPPYMYGHPDAFRFKGPTDRPFNPKSVTESSWTRPAPKPKAKGPLVNFNRHPDSYSNLPDGRSRWTPMSPRTKGKVFYGRRVQLGLRVLALIGALGSLFCAIVIKGVATSIIWIVRVGPAVAILHTIYGIYHLCRSPVTRPPASQASYMLFASTLDLGLVPFYGFAAYLGYMEYNSSTYSWQTLLSTDVDVIMTIAKATFFLSVVNGGLHLISLGISAWLCNIFRQISHLPPDLNPLEDNLTARPHKRTKSEIAEKHASSSTLDSTMSAAQPLIGAPRTIPFTHTRAKSSISEDNSLRVPVDMTKMRGGSQSSIPQMPFQYRANTLEDTTYEIPLHNDEIVTRSTSSIPCSTPVRQPSPEVPNRSQCVSPASDNWIAYSSRSASPAEESKNGHPAPRESSSVYSRAETPASANGMIDWMSLAQKYGWEISETISEDLRGEYESLAMHEYYGTEDDSHNVRKNGLYDHDHDRDEGDIGDHRINIFQDHHDTDDESIAETLKVNPLALNPPTPQPILPESTPEIKKTPSRMVLGDIPNLSPTPTKTKVPPLDSSEKDGHFYGDMDGKAGLRNVLGATAPTQSPSNKKAKLVKRKTDKHSSYGPLKHVEEVDESPAPMAALDPNASEGDRKGRVVSNSGADFARRGVQGSSYGNYIAGLGVGRRRDVSGKMAEEGRGGIDVMKSSGGGGGIANGSAPTSAGASPNSKSGSSSPIRAAGWARFAGL</sequence>
<evidence type="ECO:0000256" key="1">
    <source>
        <dbReference type="SAM" id="MobiDB-lite"/>
    </source>
</evidence>
<organism evidence="3 4">
    <name type="scientific">Aspergillus keveii</name>
    <dbReference type="NCBI Taxonomy" id="714993"/>
    <lineage>
        <taxon>Eukaryota</taxon>
        <taxon>Fungi</taxon>
        <taxon>Dikarya</taxon>
        <taxon>Ascomycota</taxon>
        <taxon>Pezizomycotina</taxon>
        <taxon>Eurotiomycetes</taxon>
        <taxon>Eurotiomycetidae</taxon>
        <taxon>Eurotiales</taxon>
        <taxon>Aspergillaceae</taxon>
        <taxon>Aspergillus</taxon>
        <taxon>Aspergillus subgen. Nidulantes</taxon>
    </lineage>
</organism>
<protein>
    <submittedName>
        <fullName evidence="3">Uncharacterized protein</fullName>
    </submittedName>
</protein>
<proteinExistence type="predicted"/>
<feature type="compositionally biased region" description="Basic and acidic residues" evidence="1">
    <location>
        <begin position="667"/>
        <end position="678"/>
    </location>
</feature>
<evidence type="ECO:0000313" key="4">
    <source>
        <dbReference type="Proteomes" id="UP001610563"/>
    </source>
</evidence>
<name>A0ABR4FR66_9EURO</name>
<feature type="transmembrane region" description="Helical" evidence="2">
    <location>
        <begin position="195"/>
        <end position="224"/>
    </location>
</feature>
<dbReference type="Proteomes" id="UP001610563">
    <property type="component" value="Unassembled WGS sequence"/>
</dbReference>
<feature type="compositionally biased region" description="Basic residues" evidence="1">
    <location>
        <begin position="588"/>
        <end position="598"/>
    </location>
</feature>
<feature type="transmembrane region" description="Helical" evidence="2">
    <location>
        <begin position="88"/>
        <end position="108"/>
    </location>
</feature>
<evidence type="ECO:0000313" key="3">
    <source>
        <dbReference type="EMBL" id="KAL2785754.1"/>
    </source>
</evidence>
<feature type="transmembrane region" description="Helical" evidence="2">
    <location>
        <begin position="114"/>
        <end position="138"/>
    </location>
</feature>
<feature type="region of interest" description="Disordered" evidence="1">
    <location>
        <begin position="1"/>
        <end position="54"/>
    </location>
</feature>
<dbReference type="EMBL" id="JBFTWV010000135">
    <property type="protein sequence ID" value="KAL2785754.1"/>
    <property type="molecule type" value="Genomic_DNA"/>
</dbReference>
<feature type="region of interest" description="Disordered" evidence="1">
    <location>
        <begin position="384"/>
        <end position="410"/>
    </location>
</feature>
<evidence type="ECO:0000256" key="2">
    <source>
        <dbReference type="SAM" id="Phobius"/>
    </source>
</evidence>
<keyword evidence="2" id="KW-0472">Membrane</keyword>
<reference evidence="3 4" key="1">
    <citation type="submission" date="2024-07" db="EMBL/GenBank/DDBJ databases">
        <title>Section-level genome sequencing and comparative genomics of Aspergillus sections Usti and Cavernicolus.</title>
        <authorList>
            <consortium name="Lawrence Berkeley National Laboratory"/>
            <person name="Nybo J.L."/>
            <person name="Vesth T.C."/>
            <person name="Theobald S."/>
            <person name="Frisvad J.C."/>
            <person name="Larsen T.O."/>
            <person name="Kjaerboelling I."/>
            <person name="Rothschild-Mancinelli K."/>
            <person name="Lyhne E.K."/>
            <person name="Kogle M.E."/>
            <person name="Barry K."/>
            <person name="Clum A."/>
            <person name="Na H."/>
            <person name="Ledsgaard L."/>
            <person name="Lin J."/>
            <person name="Lipzen A."/>
            <person name="Kuo A."/>
            <person name="Riley R."/>
            <person name="Mondo S."/>
            <person name="Labutti K."/>
            <person name="Haridas S."/>
            <person name="Pangalinan J."/>
            <person name="Salamov A.A."/>
            <person name="Simmons B.A."/>
            <person name="Magnuson J.K."/>
            <person name="Chen J."/>
            <person name="Drula E."/>
            <person name="Henrissat B."/>
            <person name="Wiebenga A."/>
            <person name="Lubbers R.J."/>
            <person name="Gomes A.C."/>
            <person name="Makela M.R."/>
            <person name="Stajich J."/>
            <person name="Grigoriev I.V."/>
            <person name="Mortensen U.H."/>
            <person name="De Vries R.P."/>
            <person name="Baker S.E."/>
            <person name="Andersen M.R."/>
        </authorList>
    </citation>
    <scope>NUCLEOTIDE SEQUENCE [LARGE SCALE GENOMIC DNA]</scope>
    <source>
        <strain evidence="3 4">CBS 209.92</strain>
    </source>
</reference>
<feature type="region of interest" description="Disordered" evidence="1">
    <location>
        <begin position="534"/>
        <end position="555"/>
    </location>
</feature>
<feature type="region of interest" description="Disordered" evidence="1">
    <location>
        <begin position="578"/>
        <end position="645"/>
    </location>
</feature>
<feature type="transmembrane region" description="Helical" evidence="2">
    <location>
        <begin position="150"/>
        <end position="175"/>
    </location>
</feature>
<feature type="compositionally biased region" description="Polar residues" evidence="1">
    <location>
        <begin position="348"/>
        <end position="359"/>
    </location>
</feature>
<comment type="caution">
    <text evidence="3">The sequence shown here is derived from an EMBL/GenBank/DDBJ whole genome shotgun (WGS) entry which is preliminary data.</text>
</comment>